<accession>A0AAJ6NL44</accession>
<sequence>MVDLNKLELFPKEIYLLEQFLSYDYYYETVKLWEELIQYAEELLDKYSAHLAPDHRAQHPSHQADYVWGTIVLPNFKGILHHLVDGLDDLKEGFLPILRRMSGIRNALIAQWRDYPYDWMDHVEKGSAAIYKAKQDIVSIRANNTFIASDYYDSQWDYKDLLKNDLYKRDVGIEYPPILPKYYLNPNISVKTDEPIMVTGFYRSTEPYSACKFLMHEEKMSAKHPEDWKLAPAVQCFKTNPDLFTTPDTIENSEEVETTWILVEKVVEEGDGSLVFNEERISQKGGEKVKKAGYWSTPAQSDTRRYFTQDEILPTLTETDWGEVYWYWDGEE</sequence>
<dbReference type="AlphaFoldDB" id="A0AAJ6NL44"/>
<organism evidence="1 2">
    <name type="scientific">Acinetobacter vivianii</name>
    <dbReference type="NCBI Taxonomy" id="1776742"/>
    <lineage>
        <taxon>Bacteria</taxon>
        <taxon>Pseudomonadati</taxon>
        <taxon>Pseudomonadota</taxon>
        <taxon>Gammaproteobacteria</taxon>
        <taxon>Moraxellales</taxon>
        <taxon>Moraxellaceae</taxon>
        <taxon>Acinetobacter</taxon>
    </lineage>
</organism>
<protein>
    <submittedName>
        <fullName evidence="1">Uncharacterized protein</fullName>
    </submittedName>
</protein>
<dbReference type="Proteomes" id="UP001199528">
    <property type="component" value="Chromosome"/>
</dbReference>
<dbReference type="KEGG" id="aviv:LF296_06695"/>
<reference evidence="1" key="1">
    <citation type="journal article" date="2022" name="Front Environ Sci">
        <title>Complete genome sequence analysis of a novel alkane-degrading bacterial strain, Acinetobacter vivianii KJ-1, and its diesel degradation ability.</title>
        <authorList>
            <person name="Zhang Y."/>
            <person name="Song F."/>
            <person name="Wang J."/>
            <person name="Zhao Q."/>
            <person name="Zheng L."/>
            <person name="Wang Z."/>
            <person name="Zhang X."/>
            <person name="Gao Y."/>
            <person name="Chen G."/>
            <person name="Huang Y."/>
        </authorList>
    </citation>
    <scope>NUCLEOTIDE SEQUENCE</scope>
    <source>
        <strain evidence="1">KJ-1</strain>
    </source>
</reference>
<name>A0AAJ6NL44_9GAMM</name>
<dbReference type="RefSeq" id="WP_272655842.1">
    <property type="nucleotide sequence ID" value="NZ_CP085083.1"/>
</dbReference>
<evidence type="ECO:0000313" key="1">
    <source>
        <dbReference type="EMBL" id="WDZ52459.1"/>
    </source>
</evidence>
<proteinExistence type="predicted"/>
<dbReference type="EMBL" id="CP085083">
    <property type="protein sequence ID" value="WDZ52459.1"/>
    <property type="molecule type" value="Genomic_DNA"/>
</dbReference>
<gene>
    <name evidence="1" type="ORF">LF296_06695</name>
</gene>
<reference evidence="1" key="2">
    <citation type="submission" date="2023-02" db="EMBL/GenBank/DDBJ databases">
        <authorList>
            <person name="Huang Y."/>
            <person name="Zhang Y."/>
            <person name="Zhang T."/>
            <person name="Wang J."/>
        </authorList>
    </citation>
    <scope>NUCLEOTIDE SEQUENCE</scope>
    <source>
        <strain evidence="1">KJ-1</strain>
    </source>
</reference>
<evidence type="ECO:0000313" key="2">
    <source>
        <dbReference type="Proteomes" id="UP001199528"/>
    </source>
</evidence>